<keyword evidence="10" id="KW-1185">Reference proteome</keyword>
<accession>A0A915XJ43</accession>
<reference evidence="7" key="1">
    <citation type="submission" date="2020-12" db="EMBL/GenBank/DDBJ databases">
        <title>Desulfobium dissulfuricans gen. nov., sp. nov., a novel mesophilic, sulfate-reducing bacterium isolated from a deep-sea hydrothermal vent.</title>
        <authorList>
            <person name="Hashimoto Y."/>
            <person name="Tame A."/>
            <person name="Sawayama S."/>
            <person name="Miyazaki J."/>
            <person name="Takai K."/>
            <person name="Nakagawa S."/>
        </authorList>
    </citation>
    <scope>NUCLEOTIDE SEQUENCE</scope>
    <source>
        <strain evidence="7">GF1</strain>
    </source>
</reference>
<dbReference type="KEGG" id="ddu:GF1_28800"/>
<dbReference type="EMBL" id="AP024233">
    <property type="protein sequence ID" value="BCO08336.1"/>
    <property type="molecule type" value="Genomic_DNA"/>
</dbReference>
<dbReference type="GO" id="GO:0004803">
    <property type="term" value="F:transposase activity"/>
    <property type="evidence" value="ECO:0007669"/>
    <property type="project" value="InterPro"/>
</dbReference>
<dbReference type="KEGG" id="ddu:GF1_07120"/>
<evidence type="ECO:0000313" key="5">
    <source>
        <dbReference type="EMBL" id="BCO09710.1"/>
    </source>
</evidence>
<evidence type="ECO:0000313" key="3">
    <source>
        <dbReference type="EMBL" id="BCO08336.1"/>
    </source>
</evidence>
<dbReference type="PANTHER" id="PTHR33055:SF3">
    <property type="entry name" value="PUTATIVE TRANSPOSASE FOR IS117-RELATED"/>
    <property type="match status" value="1"/>
</dbReference>
<dbReference type="KEGG" id="ddu:GF1_20860"/>
<dbReference type="KEGG" id="ddu:GF1_21720"/>
<evidence type="ECO:0000313" key="6">
    <source>
        <dbReference type="EMBL" id="BCO09796.1"/>
    </source>
</evidence>
<dbReference type="PANTHER" id="PTHR33055">
    <property type="entry name" value="TRANSPOSASE FOR INSERTION SEQUENCE ELEMENT IS1111A"/>
    <property type="match status" value="1"/>
</dbReference>
<dbReference type="EMBL" id="AP024233">
    <property type="protein sequence ID" value="BCO10577.1"/>
    <property type="molecule type" value="Genomic_DNA"/>
</dbReference>
<dbReference type="InterPro" id="IPR047650">
    <property type="entry name" value="Transpos_IS110"/>
</dbReference>
<dbReference type="Proteomes" id="UP001063350">
    <property type="component" value="Chromosome"/>
</dbReference>
<evidence type="ECO:0000259" key="2">
    <source>
        <dbReference type="Pfam" id="PF02371"/>
    </source>
</evidence>
<gene>
    <name evidence="3" type="ORF">GF1_07120</name>
    <name evidence="4" type="ORF">GF1_15420</name>
    <name evidence="5" type="ORF">GF1_20860</name>
    <name evidence="6" type="ORF">GF1_21720</name>
    <name evidence="7" type="ORF">GF1_28500</name>
    <name evidence="8" type="ORF">GF1_28800</name>
    <name evidence="9" type="ORF">GF1_29530</name>
</gene>
<dbReference type="KEGG" id="ddu:GF1_29530"/>
<protein>
    <submittedName>
        <fullName evidence="7">IS110 family transposase</fullName>
    </submittedName>
</protein>
<evidence type="ECO:0000313" key="7">
    <source>
        <dbReference type="EMBL" id="BCO10474.1"/>
    </source>
</evidence>
<dbReference type="Pfam" id="PF02371">
    <property type="entry name" value="Transposase_20"/>
    <property type="match status" value="1"/>
</dbReference>
<evidence type="ECO:0000259" key="1">
    <source>
        <dbReference type="Pfam" id="PF01548"/>
    </source>
</evidence>
<dbReference type="NCBIfam" id="NF033542">
    <property type="entry name" value="transpos_IS110"/>
    <property type="match status" value="1"/>
</dbReference>
<evidence type="ECO:0000313" key="8">
    <source>
        <dbReference type="EMBL" id="BCO10504.1"/>
    </source>
</evidence>
<dbReference type="InterPro" id="IPR003346">
    <property type="entry name" value="Transposase_20"/>
</dbReference>
<dbReference type="GO" id="GO:0006313">
    <property type="term" value="P:DNA transposition"/>
    <property type="evidence" value="ECO:0007669"/>
    <property type="project" value="InterPro"/>
</dbReference>
<dbReference type="EMBL" id="AP024233">
    <property type="protein sequence ID" value="BCO10504.1"/>
    <property type="molecule type" value="Genomic_DNA"/>
</dbReference>
<proteinExistence type="predicted"/>
<organism evidence="7 10">
    <name type="scientific">Desulfolithobacter dissulfuricans</name>
    <dbReference type="NCBI Taxonomy" id="2795293"/>
    <lineage>
        <taxon>Bacteria</taxon>
        <taxon>Pseudomonadati</taxon>
        <taxon>Thermodesulfobacteriota</taxon>
        <taxon>Desulfobulbia</taxon>
        <taxon>Desulfobulbales</taxon>
        <taxon>Desulfobulbaceae</taxon>
        <taxon>Desulfolithobacter</taxon>
    </lineage>
</organism>
<dbReference type="EMBL" id="AP024233">
    <property type="protein sequence ID" value="BCO09166.1"/>
    <property type="molecule type" value="Genomic_DNA"/>
</dbReference>
<dbReference type="EMBL" id="AP024233">
    <property type="protein sequence ID" value="BCO09796.1"/>
    <property type="molecule type" value="Genomic_DNA"/>
</dbReference>
<feature type="domain" description="Transposase IS116/IS110/IS902 C-terminal" evidence="2">
    <location>
        <begin position="221"/>
        <end position="292"/>
    </location>
</feature>
<sequence>MLHNLGEPAMHNVTIGMDLGDKNHVICIVDHAGRIVRRDTVTNTREALSEFFSPHKGATVALEAGTHSAWISRLLSRLGCHVLVGNPRKLRAIWDSNDKSDTRDAEMLARIARMDPDLLYPVNHRGEQAQIDLEILQARDVLVRNRSSLINHVRGSVKALGYRLPGCSADSFHRQADEHLPEDLRGALEPVLTIIGQITSQIKEFDREIERISAERYPETELLRAIKGVGPLTALAFLLIVEDPARFGKSRQVGCFLGLTPRRDQSGETDRQLRITKAGNPYLRRLLVGSAQYILGPFGEDCNLRRFGLRLAARGGKNAKRRAVVAVARKLAVLMHRLWQHGEIYDPFYKPQSRPLAKAA</sequence>
<dbReference type="InterPro" id="IPR002525">
    <property type="entry name" value="Transp_IS110-like_N"/>
</dbReference>
<dbReference type="Pfam" id="PF01548">
    <property type="entry name" value="DEDD_Tnp_IS110"/>
    <property type="match status" value="1"/>
</dbReference>
<dbReference type="EMBL" id="AP024233">
    <property type="protein sequence ID" value="BCO10474.1"/>
    <property type="molecule type" value="Genomic_DNA"/>
</dbReference>
<evidence type="ECO:0000313" key="4">
    <source>
        <dbReference type="EMBL" id="BCO09166.1"/>
    </source>
</evidence>
<dbReference type="KEGG" id="ddu:GF1_15420"/>
<dbReference type="EMBL" id="AP024233">
    <property type="protein sequence ID" value="BCO09710.1"/>
    <property type="molecule type" value="Genomic_DNA"/>
</dbReference>
<evidence type="ECO:0000313" key="9">
    <source>
        <dbReference type="EMBL" id="BCO10577.1"/>
    </source>
</evidence>
<evidence type="ECO:0000313" key="10">
    <source>
        <dbReference type="Proteomes" id="UP001063350"/>
    </source>
</evidence>
<dbReference type="AlphaFoldDB" id="A0A915XJ43"/>
<feature type="domain" description="Transposase IS110-like N-terminal" evidence="1">
    <location>
        <begin position="15"/>
        <end position="156"/>
    </location>
</feature>
<dbReference type="KEGG" id="ddu:GF1_28500"/>
<dbReference type="GO" id="GO:0003677">
    <property type="term" value="F:DNA binding"/>
    <property type="evidence" value="ECO:0007669"/>
    <property type="project" value="InterPro"/>
</dbReference>
<name>A0A915XJ43_9BACT</name>